<dbReference type="GO" id="GO:0003735">
    <property type="term" value="F:structural constituent of ribosome"/>
    <property type="evidence" value="ECO:0007669"/>
    <property type="project" value="InterPro"/>
</dbReference>
<dbReference type="AlphaFoldDB" id="A0A0P0VTX8"/>
<organism evidence="4 5">
    <name type="scientific">Oryza sativa subsp. japonica</name>
    <name type="common">Rice</name>
    <dbReference type="NCBI Taxonomy" id="39947"/>
    <lineage>
        <taxon>Eukaryota</taxon>
        <taxon>Viridiplantae</taxon>
        <taxon>Streptophyta</taxon>
        <taxon>Embryophyta</taxon>
        <taxon>Tracheophyta</taxon>
        <taxon>Spermatophyta</taxon>
        <taxon>Magnoliopsida</taxon>
        <taxon>Liliopsida</taxon>
        <taxon>Poales</taxon>
        <taxon>Poaceae</taxon>
        <taxon>BOP clade</taxon>
        <taxon>Oryzoideae</taxon>
        <taxon>Oryzeae</taxon>
        <taxon>Oryzinae</taxon>
        <taxon>Oryza</taxon>
        <taxon>Oryza sativa</taxon>
    </lineage>
</organism>
<evidence type="ECO:0000256" key="1">
    <source>
        <dbReference type="ARBA" id="ARBA00006242"/>
    </source>
</evidence>
<evidence type="ECO:0000313" key="4">
    <source>
        <dbReference type="EMBL" id="BAS82639.1"/>
    </source>
</evidence>
<evidence type="ECO:0007829" key="6">
    <source>
        <dbReference type="PeptideAtlas" id="A0A0P0VTX8"/>
    </source>
</evidence>
<reference evidence="4 5" key="3">
    <citation type="journal article" date="2013" name="Rice">
        <title>Improvement of the Oryza sativa Nipponbare reference genome using next generation sequence and optical map data.</title>
        <authorList>
            <person name="Kawahara Y."/>
            <person name="de la Bastide M."/>
            <person name="Hamilton J.P."/>
            <person name="Kanamori H."/>
            <person name="McCombie W.R."/>
            <person name="Ouyang S."/>
            <person name="Schwartz D.C."/>
            <person name="Tanaka T."/>
            <person name="Wu J."/>
            <person name="Zhou S."/>
            <person name="Childs K.L."/>
            <person name="Davidson R.M."/>
            <person name="Lin H."/>
            <person name="Quesada-Ocampo L."/>
            <person name="Vaillancourt B."/>
            <person name="Sakai H."/>
            <person name="Lee S.S."/>
            <person name="Kim J."/>
            <person name="Numa H."/>
            <person name="Itoh T."/>
            <person name="Buell C.R."/>
            <person name="Matsumoto T."/>
        </authorList>
    </citation>
    <scope>NUCLEOTIDE SEQUENCE [LARGE SCALE GENOMIC DNA]</scope>
    <source>
        <strain evidence="5">cv. Nipponbare</strain>
    </source>
</reference>
<reference evidence="4 5" key="2">
    <citation type="journal article" date="2013" name="Plant Cell Physiol.">
        <title>Rice Annotation Project Database (RAP-DB): an integrative and interactive database for rice genomics.</title>
        <authorList>
            <person name="Sakai H."/>
            <person name="Lee S.S."/>
            <person name="Tanaka T."/>
            <person name="Numa H."/>
            <person name="Kim J."/>
            <person name="Kawahara Y."/>
            <person name="Wakimoto H."/>
            <person name="Yang C.C."/>
            <person name="Iwamoto M."/>
            <person name="Abe T."/>
            <person name="Yamada Y."/>
            <person name="Muto A."/>
            <person name="Inokuchi H."/>
            <person name="Ikemura T."/>
            <person name="Matsumoto T."/>
            <person name="Sasaki T."/>
            <person name="Itoh T."/>
        </authorList>
    </citation>
    <scope>NUCLEOTIDE SEQUENCE [LARGE SCALE GENOMIC DNA]</scope>
    <source>
        <strain evidence="5">cv. Nipponbare</strain>
    </source>
</reference>
<evidence type="ECO:0000313" key="5">
    <source>
        <dbReference type="Proteomes" id="UP000059680"/>
    </source>
</evidence>
<dbReference type="GO" id="GO:0006412">
    <property type="term" value="P:translation"/>
    <property type="evidence" value="ECO:0007669"/>
    <property type="project" value="InterPro"/>
</dbReference>
<evidence type="ECO:0007829" key="7">
    <source>
        <dbReference type="ProteomicsDB" id="A0A0P0VTX8"/>
    </source>
</evidence>
<gene>
    <name evidence="4" type="ordered locus">Os03g0182600</name>
    <name evidence="4" type="ORF">OSNPB_030182600</name>
</gene>
<dbReference type="Gramene" id="Os03t0182600-03">
    <property type="protein sequence ID" value="Os03t0182600-03"/>
    <property type="gene ID" value="Os03g0182600"/>
</dbReference>
<dbReference type="PANTHER" id="PTHR11489">
    <property type="entry name" value="40S RIBOSOMAL PROTEIN SA"/>
    <property type="match status" value="1"/>
</dbReference>
<dbReference type="Pfam" id="PF00318">
    <property type="entry name" value="Ribosomal_S2"/>
    <property type="match status" value="1"/>
</dbReference>
<dbReference type="Proteomes" id="UP000059680">
    <property type="component" value="Chromosome 3"/>
</dbReference>
<dbReference type="ExpressionAtlas" id="A0A0P0VTX8">
    <property type="expression patterns" value="baseline and differential"/>
</dbReference>
<dbReference type="InterPro" id="IPR023591">
    <property type="entry name" value="Ribosomal_uS2_flav_dom_sf"/>
</dbReference>
<keyword evidence="6 7" id="KW-1267">Proteomics identification</keyword>
<dbReference type="PRINTS" id="PR00395">
    <property type="entry name" value="RIBOSOMALS2"/>
</dbReference>
<dbReference type="InterPro" id="IPR005707">
    <property type="entry name" value="Ribosomal_uS2_euk/arc"/>
</dbReference>
<keyword evidence="3" id="KW-0687">Ribonucleoprotein</keyword>
<protein>
    <submittedName>
        <fullName evidence="4">Os03g0182600 protein</fullName>
    </submittedName>
</protein>
<evidence type="ECO:0000256" key="2">
    <source>
        <dbReference type="ARBA" id="ARBA00022980"/>
    </source>
</evidence>
<keyword evidence="5" id="KW-1185">Reference proteome</keyword>
<keyword evidence="2" id="KW-0689">Ribosomal protein</keyword>
<proteinExistence type="evidence at protein level"/>
<dbReference type="InterPro" id="IPR001865">
    <property type="entry name" value="Ribosomal_uS2"/>
</dbReference>
<dbReference type="Gene3D" id="3.40.50.10490">
    <property type="entry name" value="Glucose-6-phosphate isomerase like protein, domain 1"/>
    <property type="match status" value="1"/>
</dbReference>
<name>A0A0P0VTX8_ORYSJ</name>
<dbReference type="SUPFAM" id="SSF52313">
    <property type="entry name" value="Ribosomal protein S2"/>
    <property type="match status" value="1"/>
</dbReference>
<sequence length="111" mass="12514">MAAVAGGAARALSQAEQDVQMMLAADVHLGTKNCDFQMERYVYKRRSDGIYIINLGKTWEKLQLAARVIVAIENPQDIIVQSARHCWKAYAWYIYQSAPDLLQRAPSAHPH</sequence>
<evidence type="ECO:0000256" key="3">
    <source>
        <dbReference type="ARBA" id="ARBA00023274"/>
    </source>
</evidence>
<dbReference type="GO" id="GO:0015935">
    <property type="term" value="C:small ribosomal subunit"/>
    <property type="evidence" value="ECO:0007669"/>
    <property type="project" value="InterPro"/>
</dbReference>
<dbReference type="EMBL" id="AP014959">
    <property type="protein sequence ID" value="BAS82639.1"/>
    <property type="molecule type" value="Genomic_DNA"/>
</dbReference>
<reference evidence="5" key="1">
    <citation type="journal article" date="2005" name="Nature">
        <title>The map-based sequence of the rice genome.</title>
        <authorList>
            <consortium name="International rice genome sequencing project (IRGSP)"/>
            <person name="Matsumoto T."/>
            <person name="Wu J."/>
            <person name="Kanamori H."/>
            <person name="Katayose Y."/>
            <person name="Fujisawa M."/>
            <person name="Namiki N."/>
            <person name="Mizuno H."/>
            <person name="Yamamoto K."/>
            <person name="Antonio B.A."/>
            <person name="Baba T."/>
            <person name="Sakata K."/>
            <person name="Nagamura Y."/>
            <person name="Aoki H."/>
            <person name="Arikawa K."/>
            <person name="Arita K."/>
            <person name="Bito T."/>
            <person name="Chiden Y."/>
            <person name="Fujitsuka N."/>
            <person name="Fukunaka R."/>
            <person name="Hamada M."/>
            <person name="Harada C."/>
            <person name="Hayashi A."/>
            <person name="Hijishita S."/>
            <person name="Honda M."/>
            <person name="Hosokawa S."/>
            <person name="Ichikawa Y."/>
            <person name="Idonuma A."/>
            <person name="Iijima M."/>
            <person name="Ikeda M."/>
            <person name="Ikeno M."/>
            <person name="Ito K."/>
            <person name="Ito S."/>
            <person name="Ito T."/>
            <person name="Ito Y."/>
            <person name="Ito Y."/>
            <person name="Iwabuchi A."/>
            <person name="Kamiya K."/>
            <person name="Karasawa W."/>
            <person name="Kurita K."/>
            <person name="Katagiri S."/>
            <person name="Kikuta A."/>
            <person name="Kobayashi H."/>
            <person name="Kobayashi N."/>
            <person name="Machita K."/>
            <person name="Maehara T."/>
            <person name="Masukawa M."/>
            <person name="Mizubayashi T."/>
            <person name="Mukai Y."/>
            <person name="Nagasaki H."/>
            <person name="Nagata Y."/>
            <person name="Naito S."/>
            <person name="Nakashima M."/>
            <person name="Nakama Y."/>
            <person name="Nakamichi Y."/>
            <person name="Nakamura M."/>
            <person name="Meguro A."/>
            <person name="Negishi M."/>
            <person name="Ohta I."/>
            <person name="Ohta T."/>
            <person name="Okamoto M."/>
            <person name="Ono N."/>
            <person name="Saji S."/>
            <person name="Sakaguchi M."/>
            <person name="Sakai K."/>
            <person name="Shibata M."/>
            <person name="Shimokawa T."/>
            <person name="Song J."/>
            <person name="Takazaki Y."/>
            <person name="Terasawa K."/>
            <person name="Tsugane M."/>
            <person name="Tsuji K."/>
            <person name="Ueda S."/>
            <person name="Waki K."/>
            <person name="Yamagata H."/>
            <person name="Yamamoto M."/>
            <person name="Yamamoto S."/>
            <person name="Yamane H."/>
            <person name="Yoshiki S."/>
            <person name="Yoshihara R."/>
            <person name="Yukawa K."/>
            <person name="Zhong H."/>
            <person name="Yano M."/>
            <person name="Yuan Q."/>
            <person name="Ouyang S."/>
            <person name="Liu J."/>
            <person name="Jones K.M."/>
            <person name="Gansberger K."/>
            <person name="Moffat K."/>
            <person name="Hill J."/>
            <person name="Bera J."/>
            <person name="Fadrosh D."/>
            <person name="Jin S."/>
            <person name="Johri S."/>
            <person name="Kim M."/>
            <person name="Overton L."/>
            <person name="Reardon M."/>
            <person name="Tsitrin T."/>
            <person name="Vuong H."/>
            <person name="Weaver B."/>
            <person name="Ciecko A."/>
            <person name="Tallon L."/>
            <person name="Jackson J."/>
            <person name="Pai G."/>
            <person name="Aken S.V."/>
            <person name="Utterback T."/>
            <person name="Reidmuller S."/>
            <person name="Feldblyum T."/>
            <person name="Hsiao J."/>
            <person name="Zismann V."/>
            <person name="Iobst S."/>
            <person name="de Vazeille A.R."/>
            <person name="Buell C.R."/>
            <person name="Ying K."/>
            <person name="Li Y."/>
            <person name="Lu T."/>
            <person name="Huang Y."/>
            <person name="Zhao Q."/>
            <person name="Feng Q."/>
            <person name="Zhang L."/>
            <person name="Zhu J."/>
            <person name="Weng Q."/>
            <person name="Mu J."/>
            <person name="Lu Y."/>
            <person name="Fan D."/>
            <person name="Liu Y."/>
            <person name="Guan J."/>
            <person name="Zhang Y."/>
            <person name="Yu S."/>
            <person name="Liu X."/>
            <person name="Zhang Y."/>
            <person name="Hong G."/>
            <person name="Han B."/>
            <person name="Choisne N."/>
            <person name="Demange N."/>
            <person name="Orjeda G."/>
            <person name="Samain S."/>
            <person name="Cattolico L."/>
            <person name="Pelletier E."/>
            <person name="Couloux A."/>
            <person name="Segurens B."/>
            <person name="Wincker P."/>
            <person name="D'Hont A."/>
            <person name="Scarpelli C."/>
            <person name="Weissenbach J."/>
            <person name="Salanoubat M."/>
            <person name="Quetier F."/>
            <person name="Yu Y."/>
            <person name="Kim H.R."/>
            <person name="Rambo T."/>
            <person name="Currie J."/>
            <person name="Collura K."/>
            <person name="Luo M."/>
            <person name="Yang T."/>
            <person name="Ammiraju J.S.S."/>
            <person name="Engler F."/>
            <person name="Soderlund C."/>
            <person name="Wing R.A."/>
            <person name="Palmer L.E."/>
            <person name="de la Bastide M."/>
            <person name="Spiegel L."/>
            <person name="Nascimento L."/>
            <person name="Zutavern T."/>
            <person name="O'Shaughnessy A."/>
            <person name="Dike S."/>
            <person name="Dedhia N."/>
            <person name="Preston R."/>
            <person name="Balija V."/>
            <person name="McCombie W.R."/>
            <person name="Chow T."/>
            <person name="Chen H."/>
            <person name="Chung M."/>
            <person name="Chen C."/>
            <person name="Shaw J."/>
            <person name="Wu H."/>
            <person name="Hsiao K."/>
            <person name="Chao Y."/>
            <person name="Chu M."/>
            <person name="Cheng C."/>
            <person name="Hour A."/>
            <person name="Lee P."/>
            <person name="Lin S."/>
            <person name="Lin Y."/>
            <person name="Liou J."/>
            <person name="Liu S."/>
            <person name="Hsing Y."/>
            <person name="Raghuvanshi S."/>
            <person name="Mohanty A."/>
            <person name="Bharti A.K."/>
            <person name="Gaur A."/>
            <person name="Gupta V."/>
            <person name="Kumar D."/>
            <person name="Ravi V."/>
            <person name="Vij S."/>
            <person name="Kapur A."/>
            <person name="Khurana P."/>
            <person name="Khurana P."/>
            <person name="Khurana J.P."/>
            <person name="Tyagi A.K."/>
            <person name="Gaikwad K."/>
            <person name="Singh A."/>
            <person name="Dalal V."/>
            <person name="Srivastava S."/>
            <person name="Dixit A."/>
            <person name="Pal A.K."/>
            <person name="Ghazi I.A."/>
            <person name="Yadav M."/>
            <person name="Pandit A."/>
            <person name="Bhargava A."/>
            <person name="Sureshbabu K."/>
            <person name="Batra K."/>
            <person name="Sharma T.R."/>
            <person name="Mohapatra T."/>
            <person name="Singh N.K."/>
            <person name="Messing J."/>
            <person name="Nelson A.B."/>
            <person name="Fuks G."/>
            <person name="Kavchok S."/>
            <person name="Keizer G."/>
            <person name="Linton E."/>
            <person name="Llaca V."/>
            <person name="Song R."/>
            <person name="Tanyolac B."/>
            <person name="Young S."/>
            <person name="Ho-Il K."/>
            <person name="Hahn J.H."/>
            <person name="Sangsakoo G."/>
            <person name="Vanavichit A."/>
            <person name="de Mattos Luiz.A.T."/>
            <person name="Zimmer P.D."/>
            <person name="Malone G."/>
            <person name="Dellagostin O."/>
            <person name="de Oliveira A.C."/>
            <person name="Bevan M."/>
            <person name="Bancroft I."/>
            <person name="Minx P."/>
            <person name="Cordum H."/>
            <person name="Wilson R."/>
            <person name="Cheng Z."/>
            <person name="Jin W."/>
            <person name="Jiang J."/>
            <person name="Leong S.A."/>
            <person name="Iwama H."/>
            <person name="Gojobori T."/>
            <person name="Itoh T."/>
            <person name="Niimura Y."/>
            <person name="Fujii Y."/>
            <person name="Habara T."/>
            <person name="Sakai H."/>
            <person name="Sato Y."/>
            <person name="Wilson G."/>
            <person name="Kumar K."/>
            <person name="McCouch S."/>
            <person name="Juretic N."/>
            <person name="Hoen D."/>
            <person name="Wright S."/>
            <person name="Bruskiewich R."/>
            <person name="Bureau T."/>
            <person name="Miyao A."/>
            <person name="Hirochika H."/>
            <person name="Nishikawa T."/>
            <person name="Kadowaki K."/>
            <person name="Sugiura M."/>
            <person name="Burr B."/>
            <person name="Sasaki T."/>
        </authorList>
    </citation>
    <scope>NUCLEOTIDE SEQUENCE [LARGE SCALE GENOMIC DNA]</scope>
    <source>
        <strain evidence="5">cv. Nipponbare</strain>
    </source>
</reference>
<comment type="similarity">
    <text evidence="1">Belongs to the universal ribosomal protein uS2 family.</text>
</comment>
<accession>A0A0P0VTX8</accession>